<protein>
    <submittedName>
        <fullName evidence="7">Methylthioribose kinase-like</fullName>
    </submittedName>
</protein>
<dbReference type="SUPFAM" id="SSF56112">
    <property type="entry name" value="Protein kinase-like (PK-like)"/>
    <property type="match status" value="1"/>
</dbReference>
<dbReference type="EMBL" id="CACTIH010007292">
    <property type="protein sequence ID" value="CAA3008230.1"/>
    <property type="molecule type" value="Genomic_DNA"/>
</dbReference>
<comment type="caution">
    <text evidence="7">The sequence shown here is derived from an EMBL/GenBank/DDBJ whole genome shotgun (WGS) entry which is preliminary data.</text>
</comment>
<keyword evidence="8" id="KW-1185">Reference proteome</keyword>
<accession>A0A8S0TQF2</accession>
<evidence type="ECO:0000313" key="8">
    <source>
        <dbReference type="Proteomes" id="UP000594638"/>
    </source>
</evidence>
<keyword evidence="5" id="KW-0067">ATP-binding</keyword>
<dbReference type="Pfam" id="PF01636">
    <property type="entry name" value="APH"/>
    <property type="match status" value="1"/>
</dbReference>
<dbReference type="OrthoDB" id="2461at2759"/>
<keyword evidence="3" id="KW-0547">Nucleotide-binding</keyword>
<evidence type="ECO:0000256" key="4">
    <source>
        <dbReference type="ARBA" id="ARBA00022777"/>
    </source>
</evidence>
<evidence type="ECO:0000259" key="6">
    <source>
        <dbReference type="Pfam" id="PF01636"/>
    </source>
</evidence>
<gene>
    <name evidence="7" type="ORF">OLEA9_A055687</name>
</gene>
<dbReference type="Proteomes" id="UP000594638">
    <property type="component" value="Unassembled WGS sequence"/>
</dbReference>
<sequence>MASNGFRPLDEKLLLEYVKATPILAEKLGNQFDKLEIKEIGDGNLNFVYTVISPSGSFVIKQTPKVLICQLLRLTEKVVFSDPYKVSEHNRWTSPYLDSDAEAVRGDNILKFEIAELKSKFCERAQALIHGDLHTSSVMVTVDSTQVIDPEFGFYGPMGFDIGAFVGNLILAYFAQDGHAVYGNDRKENCWSSSCRRF</sequence>
<feature type="domain" description="Aminoglycoside phosphotransferase" evidence="6">
    <location>
        <begin position="75"/>
        <end position="166"/>
    </location>
</feature>
<evidence type="ECO:0000256" key="3">
    <source>
        <dbReference type="ARBA" id="ARBA00022741"/>
    </source>
</evidence>
<dbReference type="Gramene" id="OE9A055687T1">
    <property type="protein sequence ID" value="OE9A055687C1"/>
    <property type="gene ID" value="OE9A055687"/>
</dbReference>
<name>A0A8S0TQF2_OLEEU</name>
<evidence type="ECO:0000313" key="7">
    <source>
        <dbReference type="EMBL" id="CAA3008230.1"/>
    </source>
</evidence>
<keyword evidence="2" id="KW-0808">Transferase</keyword>
<dbReference type="GO" id="GO:0005524">
    <property type="term" value="F:ATP binding"/>
    <property type="evidence" value="ECO:0007669"/>
    <property type="project" value="UniProtKB-KW"/>
</dbReference>
<organism evidence="7 8">
    <name type="scientific">Olea europaea subsp. europaea</name>
    <dbReference type="NCBI Taxonomy" id="158383"/>
    <lineage>
        <taxon>Eukaryota</taxon>
        <taxon>Viridiplantae</taxon>
        <taxon>Streptophyta</taxon>
        <taxon>Embryophyta</taxon>
        <taxon>Tracheophyta</taxon>
        <taxon>Spermatophyta</taxon>
        <taxon>Magnoliopsida</taxon>
        <taxon>eudicotyledons</taxon>
        <taxon>Gunneridae</taxon>
        <taxon>Pentapetalae</taxon>
        <taxon>asterids</taxon>
        <taxon>lamiids</taxon>
        <taxon>Lamiales</taxon>
        <taxon>Oleaceae</taxon>
        <taxon>Oleeae</taxon>
        <taxon>Olea</taxon>
    </lineage>
</organism>
<dbReference type="PANTHER" id="PTHR34273:SF2">
    <property type="entry name" value="METHYLTHIORIBOSE KINASE"/>
    <property type="match status" value="1"/>
</dbReference>
<dbReference type="AlphaFoldDB" id="A0A8S0TQF2"/>
<dbReference type="PANTHER" id="PTHR34273">
    <property type="entry name" value="METHYLTHIORIBOSE KINASE"/>
    <property type="match status" value="1"/>
</dbReference>
<reference evidence="7 8" key="1">
    <citation type="submission" date="2019-12" db="EMBL/GenBank/DDBJ databases">
        <authorList>
            <person name="Alioto T."/>
            <person name="Alioto T."/>
            <person name="Gomez Garrido J."/>
        </authorList>
    </citation>
    <scope>NUCLEOTIDE SEQUENCE [LARGE SCALE GENOMIC DNA]</scope>
</reference>
<keyword evidence="4 7" id="KW-0418">Kinase</keyword>
<evidence type="ECO:0000256" key="2">
    <source>
        <dbReference type="ARBA" id="ARBA00022679"/>
    </source>
</evidence>
<evidence type="ECO:0000256" key="5">
    <source>
        <dbReference type="ARBA" id="ARBA00022840"/>
    </source>
</evidence>
<evidence type="ECO:0000256" key="1">
    <source>
        <dbReference type="ARBA" id="ARBA00010165"/>
    </source>
</evidence>
<dbReference type="InterPro" id="IPR011009">
    <property type="entry name" value="Kinase-like_dom_sf"/>
</dbReference>
<dbReference type="InterPro" id="IPR002575">
    <property type="entry name" value="Aminoglycoside_PTrfase"/>
</dbReference>
<comment type="similarity">
    <text evidence="1">Belongs to the methylthioribose kinase family.</text>
</comment>
<dbReference type="GO" id="GO:0016301">
    <property type="term" value="F:kinase activity"/>
    <property type="evidence" value="ECO:0007669"/>
    <property type="project" value="UniProtKB-KW"/>
</dbReference>
<dbReference type="Gene3D" id="3.90.1200.10">
    <property type="match status" value="1"/>
</dbReference>
<proteinExistence type="inferred from homology"/>